<keyword evidence="4" id="KW-1185">Reference proteome</keyword>
<keyword evidence="2" id="KW-0732">Signal</keyword>
<evidence type="ECO:0000256" key="2">
    <source>
        <dbReference type="SAM" id="SignalP"/>
    </source>
</evidence>
<organism evidence="3 4">
    <name type="scientific">Desulfomicrobium baculatum (strain DSM 4028 / VKM B-1378 / X)</name>
    <name type="common">Desulfovibrio baculatus</name>
    <dbReference type="NCBI Taxonomy" id="525897"/>
    <lineage>
        <taxon>Bacteria</taxon>
        <taxon>Pseudomonadati</taxon>
        <taxon>Thermodesulfobacteriota</taxon>
        <taxon>Desulfovibrionia</taxon>
        <taxon>Desulfovibrionales</taxon>
        <taxon>Desulfomicrobiaceae</taxon>
        <taxon>Desulfomicrobium</taxon>
    </lineage>
</organism>
<dbReference type="KEGG" id="dba:Dbac_0228"/>
<dbReference type="RefSeq" id="WP_012805440.1">
    <property type="nucleotide sequence ID" value="NC_013173.1"/>
</dbReference>
<dbReference type="EMBL" id="CP001629">
    <property type="protein sequence ID" value="ACU88355.1"/>
    <property type="molecule type" value="Genomic_DNA"/>
</dbReference>
<dbReference type="eggNOG" id="ENOG5033743">
    <property type="taxonomic scope" value="Bacteria"/>
</dbReference>
<accession>C7LTS0</accession>
<sequence length="175" mass="18405">MKRFALSLCILLFCAGPAMADGLDTFLNNLNVQAGADRHGVVTSVGSHFGVPYSDVELIMGTTGSLADAFMVLQIGRWTGLSRDRIMNQYRANKGQGWGVIAKDLGIKPGSAEFHALKNGDFGYSTDRSGKGNDHGKGGASYSGEKGKKHGGGQDDRPMPTGQADGQGKGKGKNK</sequence>
<dbReference type="HOGENOM" id="CLU_122328_0_0_7"/>
<feature type="region of interest" description="Disordered" evidence="1">
    <location>
        <begin position="122"/>
        <end position="175"/>
    </location>
</feature>
<protein>
    <recommendedName>
        <fullName evidence="5">Lipoprotein</fullName>
    </recommendedName>
</protein>
<name>C7LTS0_DESBD</name>
<evidence type="ECO:0000313" key="4">
    <source>
        <dbReference type="Proteomes" id="UP000002216"/>
    </source>
</evidence>
<reference evidence="3 4" key="1">
    <citation type="journal article" date="2009" name="Stand. Genomic Sci.">
        <title>Complete genome sequence of Desulfomicrobium baculatum type strain (X).</title>
        <authorList>
            <person name="Copeland A."/>
            <person name="Spring S."/>
            <person name="Goker M."/>
            <person name="Schneider S."/>
            <person name="Lapidus A."/>
            <person name="Del Rio T.G."/>
            <person name="Tice H."/>
            <person name="Cheng J.F."/>
            <person name="Chen F."/>
            <person name="Nolan M."/>
            <person name="Bruce D."/>
            <person name="Goodwin L."/>
            <person name="Pitluck S."/>
            <person name="Ivanova N."/>
            <person name="Mavrommatis K."/>
            <person name="Ovchinnikova G."/>
            <person name="Pati A."/>
            <person name="Chen A."/>
            <person name="Palaniappan K."/>
            <person name="Land M."/>
            <person name="Hauser L."/>
            <person name="Chang Y.J."/>
            <person name="Jeffries C.C."/>
            <person name="Meincke L."/>
            <person name="Sims D."/>
            <person name="Brettin T."/>
            <person name="Detter J.C."/>
            <person name="Han C."/>
            <person name="Chain P."/>
            <person name="Bristow J."/>
            <person name="Eisen J.A."/>
            <person name="Markowitz V."/>
            <person name="Hugenholtz P."/>
            <person name="Kyrpides N.C."/>
            <person name="Klenk H.P."/>
            <person name="Lucas S."/>
        </authorList>
    </citation>
    <scope>NUCLEOTIDE SEQUENCE [LARGE SCALE GENOMIC DNA]</scope>
    <source>
        <strain evidence="4">DSM 4028 / VKM B-1378 / X</strain>
    </source>
</reference>
<dbReference type="AlphaFoldDB" id="C7LTS0"/>
<dbReference type="STRING" id="525897.Dbac_0228"/>
<evidence type="ECO:0008006" key="5">
    <source>
        <dbReference type="Google" id="ProtNLM"/>
    </source>
</evidence>
<feature type="compositionally biased region" description="Basic and acidic residues" evidence="1">
    <location>
        <begin position="128"/>
        <end position="137"/>
    </location>
</feature>
<evidence type="ECO:0000313" key="3">
    <source>
        <dbReference type="EMBL" id="ACU88355.1"/>
    </source>
</evidence>
<dbReference type="Proteomes" id="UP000002216">
    <property type="component" value="Chromosome"/>
</dbReference>
<gene>
    <name evidence="3" type="ordered locus">Dbac_0228</name>
</gene>
<feature type="chain" id="PRO_5002979644" description="Lipoprotein" evidence="2">
    <location>
        <begin position="21"/>
        <end position="175"/>
    </location>
</feature>
<evidence type="ECO:0000256" key="1">
    <source>
        <dbReference type="SAM" id="MobiDB-lite"/>
    </source>
</evidence>
<feature type="signal peptide" evidence="2">
    <location>
        <begin position="1"/>
        <end position="20"/>
    </location>
</feature>
<proteinExistence type="predicted"/>